<dbReference type="HOGENOM" id="CLU_765416_0_0_1"/>
<dbReference type="Proteomes" id="UP000054279">
    <property type="component" value="Unassembled WGS sequence"/>
</dbReference>
<dbReference type="OrthoDB" id="163438at2759"/>
<organism evidence="3 4">
    <name type="scientific">Sphaerobolus stellatus (strain SS14)</name>
    <dbReference type="NCBI Taxonomy" id="990650"/>
    <lineage>
        <taxon>Eukaryota</taxon>
        <taxon>Fungi</taxon>
        <taxon>Dikarya</taxon>
        <taxon>Basidiomycota</taxon>
        <taxon>Agaricomycotina</taxon>
        <taxon>Agaricomycetes</taxon>
        <taxon>Phallomycetidae</taxon>
        <taxon>Geastrales</taxon>
        <taxon>Sphaerobolaceae</taxon>
        <taxon>Sphaerobolus</taxon>
    </lineage>
</organism>
<keyword evidence="1" id="KW-0677">Repeat</keyword>
<reference evidence="3 4" key="1">
    <citation type="submission" date="2014-06" db="EMBL/GenBank/DDBJ databases">
        <title>Evolutionary Origins and Diversification of the Mycorrhizal Mutualists.</title>
        <authorList>
            <consortium name="DOE Joint Genome Institute"/>
            <consortium name="Mycorrhizal Genomics Consortium"/>
            <person name="Kohler A."/>
            <person name="Kuo A."/>
            <person name="Nagy L.G."/>
            <person name="Floudas D."/>
            <person name="Copeland A."/>
            <person name="Barry K.W."/>
            <person name="Cichocki N."/>
            <person name="Veneault-Fourrey C."/>
            <person name="LaButti K."/>
            <person name="Lindquist E.A."/>
            <person name="Lipzen A."/>
            <person name="Lundell T."/>
            <person name="Morin E."/>
            <person name="Murat C."/>
            <person name="Riley R."/>
            <person name="Ohm R."/>
            <person name="Sun H."/>
            <person name="Tunlid A."/>
            <person name="Henrissat B."/>
            <person name="Grigoriev I.V."/>
            <person name="Hibbett D.S."/>
            <person name="Martin F."/>
        </authorList>
    </citation>
    <scope>NUCLEOTIDE SEQUENCE [LARGE SCALE GENOMIC DNA]</scope>
    <source>
        <strain evidence="3 4">SS14</strain>
    </source>
</reference>
<dbReference type="InterPro" id="IPR056884">
    <property type="entry name" value="NPHP3-like_N"/>
</dbReference>
<sequence length="362" mass="41166">MINAWKLVWSKFDTLIKLSEKIPEIHPYAKIAASALLSAYNIWKAQNTRDQDMFELLKTIYELCNFVRDAAPTEIIPAQKSILKKIMEQVIDCSQFISGYCNNHSFALKAVKHIFTGVDDAIIKYNASFESLKLAFTQRATLSTQDIIEDHSLHKTDDISDQFVEFICKTVSECSILGLILLVIDALDECGGQAWNDSLKLLSDQELMKKIPPNFRIFITSCPDHDVKIIFNHVHILQLHEHDREETDQDILTFVHCALITNPPLTLNGINEDHCLKVTQKSEGLFQWASMACQIVQEAAEEGQVSMYALEQVLSSGSGLYSMYKTAHNTRFKSIKDPIFKKQFKTVLGLFSLFINHFQGQL</sequence>
<dbReference type="Pfam" id="PF24883">
    <property type="entry name" value="NPHP3_N"/>
    <property type="match status" value="1"/>
</dbReference>
<gene>
    <name evidence="3" type="ORF">M422DRAFT_253787</name>
</gene>
<dbReference type="PANTHER" id="PTHR10039:SF16">
    <property type="entry name" value="GPI INOSITOL-DEACYLASE"/>
    <property type="match status" value="1"/>
</dbReference>
<keyword evidence="4" id="KW-1185">Reference proteome</keyword>
<protein>
    <recommendedName>
        <fullName evidence="2">Nephrocystin 3-like N-terminal domain-containing protein</fullName>
    </recommendedName>
</protein>
<evidence type="ECO:0000313" key="4">
    <source>
        <dbReference type="Proteomes" id="UP000054279"/>
    </source>
</evidence>
<evidence type="ECO:0000259" key="2">
    <source>
        <dbReference type="Pfam" id="PF24883"/>
    </source>
</evidence>
<feature type="domain" description="Nephrocystin 3-like N-terminal" evidence="2">
    <location>
        <begin position="147"/>
        <end position="221"/>
    </location>
</feature>
<accession>A0A0C9UIY2</accession>
<proteinExistence type="predicted"/>
<evidence type="ECO:0000313" key="3">
    <source>
        <dbReference type="EMBL" id="KIJ42993.1"/>
    </source>
</evidence>
<dbReference type="EMBL" id="KN837126">
    <property type="protein sequence ID" value="KIJ42993.1"/>
    <property type="molecule type" value="Genomic_DNA"/>
</dbReference>
<evidence type="ECO:0000256" key="1">
    <source>
        <dbReference type="ARBA" id="ARBA00022737"/>
    </source>
</evidence>
<name>A0A0C9UIY2_SPHS4</name>
<dbReference type="AlphaFoldDB" id="A0A0C9UIY2"/>
<dbReference type="PANTHER" id="PTHR10039">
    <property type="entry name" value="AMELOGENIN"/>
    <property type="match status" value="1"/>
</dbReference>